<reference evidence="3" key="1">
    <citation type="journal article" date="2016" name="PLoS Negl. Trop. Dis.">
        <title>A Deep Insight into the Sialome of Rhodnius neglectus, a Vector of Chagas Disease.</title>
        <authorList>
            <person name="Santiago P.B."/>
            <person name="Assumpcao T.C."/>
            <person name="Araujo C.N."/>
            <person name="Bastos I.M."/>
            <person name="Neves D."/>
            <person name="Silva I.G."/>
            <person name="Charneau S."/>
            <person name="Queiroz R.M."/>
            <person name="Raiol T."/>
            <person name="Oliveira J.V."/>
            <person name="Sousa M.V."/>
            <person name="Calvo E."/>
            <person name="Ribeiro J.M."/>
            <person name="Santana J.M."/>
        </authorList>
    </citation>
    <scope>NUCLEOTIDE SEQUENCE</scope>
    <source>
        <tissue evidence="3">Salivary glands</tissue>
    </source>
</reference>
<evidence type="ECO:0000313" key="3">
    <source>
        <dbReference type="EMBL" id="JAI53625.1"/>
    </source>
</evidence>
<accession>A0A0P4VGY2</accession>
<dbReference type="PANTHER" id="PTHR46697:SF1">
    <property type="entry name" value="FORMIN-BINDING PROTEIN 4"/>
    <property type="match status" value="1"/>
</dbReference>
<feature type="compositionally biased region" description="Pro residues" evidence="1">
    <location>
        <begin position="572"/>
        <end position="604"/>
    </location>
</feature>
<feature type="region of interest" description="Disordered" evidence="1">
    <location>
        <begin position="517"/>
        <end position="644"/>
    </location>
</feature>
<feature type="compositionally biased region" description="Pro residues" evidence="1">
    <location>
        <begin position="536"/>
        <end position="556"/>
    </location>
</feature>
<sequence length="816" mass="88171">KPELKPIIKKKKKKKVEITAAAVSSGNCEIASNEKLFGPQLPASSSSEDKEATKNKKETSTSLVPYNPDCDDSETEETVTNCKLNLVVPDKGPPGLEEDDANKKTVKETVDSSKQNSSEVISEELNAASTHSSGSGAEEEADETILLDRLRSQALVLKELGGEIPDEVKKIVSNESQPTVAVPVTITTSSTCNTNAQDTKPLVACYGQDSDQELDTTLLARTRSGEVSSSPPATVAKRVKVKLSARGRELISTSLTTAKARATDFIETSEGLKPIASISEEASGITSPARLALLENNGTKKRLTSELANQHPAESLERPFSQGDLVSSSREDSITSEAPVNKKAKFESMIHFVKAETLLLSEKNREKVTTPTDEESELSEESMKTYIRDNSSLLKDKMKFLSAGKETVSPVQIWAIQLETLLTAWESKYLKASFLKSWLDSTSKELRRLESSVAPPGWLCTWSRSEKRYSYCHTESGQVMWEYPTTVAVETAEPLTTNQQIKEEEKKLDEEVANATANNIEPSMAGGEEEMELCDTPPPAPSPPDIRPPSPPPPPRISLRNDNNTEESTSLPPLPPMPPPPPTLSPPPPPPPPPEEPPPPPLPPSLDVNEPLPPGVDPPDLVSPLATVPLPATSTVPQDYMPPHSVQPTVAAHLPSTITNNLQAYPGHFPLSFPTNQMHATITSMAVPTPPPPPPQFAKESRHDLSSELDSFYSDLAMMEPTANEAENAQPPLPPAPLKEPSPPPPPPQTTTSNPPLPPEQAPPLPADGGVSTLASTKKKKKTKLAPGLALKKKGVSSLVAKWQQVQEDMKNIEQN</sequence>
<dbReference type="Gene3D" id="2.20.70.10">
    <property type="match status" value="1"/>
</dbReference>
<dbReference type="PROSITE" id="PS50020">
    <property type="entry name" value="WW_DOMAIN_2"/>
    <property type="match status" value="1"/>
</dbReference>
<protein>
    <submittedName>
        <fullName evidence="3">Protein phosphatase</fullName>
    </submittedName>
</protein>
<evidence type="ECO:0000256" key="1">
    <source>
        <dbReference type="SAM" id="MobiDB-lite"/>
    </source>
</evidence>
<dbReference type="EMBL" id="GDKW01002970">
    <property type="protein sequence ID" value="JAI53625.1"/>
    <property type="molecule type" value="mRNA"/>
</dbReference>
<feature type="region of interest" description="Disordered" evidence="1">
    <location>
        <begin position="30"/>
        <end position="142"/>
    </location>
</feature>
<proteinExistence type="evidence at transcript level"/>
<dbReference type="InterPro" id="IPR053076">
    <property type="entry name" value="WW_domain_protein"/>
</dbReference>
<feature type="compositionally biased region" description="Low complexity" evidence="1">
    <location>
        <begin position="127"/>
        <end position="136"/>
    </location>
</feature>
<dbReference type="PANTHER" id="PTHR46697">
    <property type="entry name" value="FORMIN-BINDING PROTEIN 4"/>
    <property type="match status" value="1"/>
</dbReference>
<name>A0A0P4VGY2_9HEMI</name>
<dbReference type="InterPro" id="IPR001202">
    <property type="entry name" value="WW_dom"/>
</dbReference>
<feature type="region of interest" description="Disordered" evidence="1">
    <location>
        <begin position="686"/>
        <end position="787"/>
    </location>
</feature>
<feature type="non-terminal residue" evidence="3">
    <location>
        <position position="1"/>
    </location>
</feature>
<feature type="domain" description="WW" evidence="2">
    <location>
        <begin position="452"/>
        <end position="486"/>
    </location>
</feature>
<feature type="compositionally biased region" description="Pro residues" evidence="1">
    <location>
        <begin position="731"/>
        <end position="766"/>
    </location>
</feature>
<dbReference type="AlphaFoldDB" id="A0A0P4VGY2"/>
<organism evidence="3">
    <name type="scientific">Rhodnius neglectus</name>
    <dbReference type="NCBI Taxonomy" id="72488"/>
    <lineage>
        <taxon>Eukaryota</taxon>
        <taxon>Metazoa</taxon>
        <taxon>Ecdysozoa</taxon>
        <taxon>Arthropoda</taxon>
        <taxon>Hexapoda</taxon>
        <taxon>Insecta</taxon>
        <taxon>Pterygota</taxon>
        <taxon>Neoptera</taxon>
        <taxon>Paraneoptera</taxon>
        <taxon>Hemiptera</taxon>
        <taxon>Heteroptera</taxon>
        <taxon>Panheteroptera</taxon>
        <taxon>Cimicomorpha</taxon>
        <taxon>Reduviidae</taxon>
        <taxon>Triatominae</taxon>
        <taxon>Rhodnius</taxon>
    </lineage>
</organism>
<feature type="compositionally biased region" description="Basic and acidic residues" evidence="1">
    <location>
        <begin position="101"/>
        <end position="111"/>
    </location>
</feature>
<feature type="region of interest" description="Disordered" evidence="1">
    <location>
        <begin position="308"/>
        <end position="336"/>
    </location>
</feature>
<evidence type="ECO:0000259" key="2">
    <source>
        <dbReference type="PROSITE" id="PS50020"/>
    </source>
</evidence>
<feature type="compositionally biased region" description="Basic and acidic residues" evidence="1">
    <location>
        <begin position="47"/>
        <end position="59"/>
    </location>
</feature>